<reference evidence="1 2" key="1">
    <citation type="submission" date="2019-02" db="EMBL/GenBank/DDBJ databases">
        <title>Deep-cultivation of Planctomycetes and their phenomic and genomic characterization uncovers novel biology.</title>
        <authorList>
            <person name="Wiegand S."/>
            <person name="Jogler M."/>
            <person name="Boedeker C."/>
            <person name="Pinto D."/>
            <person name="Vollmers J."/>
            <person name="Rivas-Marin E."/>
            <person name="Kohn T."/>
            <person name="Peeters S.H."/>
            <person name="Heuer A."/>
            <person name="Rast P."/>
            <person name="Oberbeckmann S."/>
            <person name="Bunk B."/>
            <person name="Jeske O."/>
            <person name="Meyerdierks A."/>
            <person name="Storesund J.E."/>
            <person name="Kallscheuer N."/>
            <person name="Luecker S."/>
            <person name="Lage O.M."/>
            <person name="Pohl T."/>
            <person name="Merkel B.J."/>
            <person name="Hornburger P."/>
            <person name="Mueller R.-W."/>
            <person name="Bruemmer F."/>
            <person name="Labrenz M."/>
            <person name="Spormann A.M."/>
            <person name="Op den Camp H."/>
            <person name="Overmann J."/>
            <person name="Amann R."/>
            <person name="Jetten M.S.M."/>
            <person name="Mascher T."/>
            <person name="Medema M.H."/>
            <person name="Devos D.P."/>
            <person name="Kaster A.-K."/>
            <person name="Ovreas L."/>
            <person name="Rohde M."/>
            <person name="Galperin M.Y."/>
            <person name="Jogler C."/>
        </authorList>
    </citation>
    <scope>NUCLEOTIDE SEQUENCE [LARGE SCALE GENOMIC DNA]</scope>
    <source>
        <strain evidence="1 2">Q31a</strain>
    </source>
</reference>
<dbReference type="KEGG" id="ahel:Q31a_06650"/>
<protein>
    <submittedName>
        <fullName evidence="1">Uncharacterized protein</fullName>
    </submittedName>
</protein>
<evidence type="ECO:0000313" key="2">
    <source>
        <dbReference type="Proteomes" id="UP000318017"/>
    </source>
</evidence>
<gene>
    <name evidence="1" type="ORF">Q31a_06650</name>
</gene>
<dbReference type="AlphaFoldDB" id="A0A518G1A4"/>
<keyword evidence="2" id="KW-1185">Reference proteome</keyword>
<evidence type="ECO:0000313" key="1">
    <source>
        <dbReference type="EMBL" id="QDV22381.1"/>
    </source>
</evidence>
<accession>A0A518G1A4</accession>
<dbReference type="Proteomes" id="UP000318017">
    <property type="component" value="Chromosome"/>
</dbReference>
<name>A0A518G1A4_9BACT</name>
<organism evidence="1 2">
    <name type="scientific">Aureliella helgolandensis</name>
    <dbReference type="NCBI Taxonomy" id="2527968"/>
    <lineage>
        <taxon>Bacteria</taxon>
        <taxon>Pseudomonadati</taxon>
        <taxon>Planctomycetota</taxon>
        <taxon>Planctomycetia</taxon>
        <taxon>Pirellulales</taxon>
        <taxon>Pirellulaceae</taxon>
        <taxon>Aureliella</taxon>
    </lineage>
</organism>
<sequence>MCTARGARLRWGGSDVHGPGGPGYGGVAVISSVRGGWATMGWEWLMRPGGYATLGLCYPLTSLDWSFTRIVLSNAARKNL</sequence>
<dbReference type="EMBL" id="CP036298">
    <property type="protein sequence ID" value="QDV22381.1"/>
    <property type="molecule type" value="Genomic_DNA"/>
</dbReference>
<proteinExistence type="predicted"/>